<dbReference type="Proteomes" id="UP000256964">
    <property type="component" value="Unassembled WGS sequence"/>
</dbReference>
<sequence>MYAISIVLAACLFAGSCSSAAVRSRREVTVEAGSNLTVSHSSGTTFAVAVRPANDVRNLSLLTSGRKALTPSIVQQTDASSGGTVSFCETSTTVGVCQVPSTITYNKCYSLKGQVFDNNISSFSTGACTNCKIYE</sequence>
<evidence type="ECO:0000313" key="2">
    <source>
        <dbReference type="EMBL" id="RDX45325.1"/>
    </source>
</evidence>
<dbReference type="AlphaFoldDB" id="A0A371CYH1"/>
<feature type="signal peptide" evidence="1">
    <location>
        <begin position="1"/>
        <end position="19"/>
    </location>
</feature>
<proteinExistence type="predicted"/>
<feature type="chain" id="PRO_5016968086" evidence="1">
    <location>
        <begin position="20"/>
        <end position="135"/>
    </location>
</feature>
<dbReference type="EMBL" id="KZ857438">
    <property type="protein sequence ID" value="RDX45325.1"/>
    <property type="molecule type" value="Genomic_DNA"/>
</dbReference>
<evidence type="ECO:0000256" key="1">
    <source>
        <dbReference type="SAM" id="SignalP"/>
    </source>
</evidence>
<keyword evidence="3" id="KW-1185">Reference proteome</keyword>
<organism evidence="2 3">
    <name type="scientific">Lentinus brumalis</name>
    <dbReference type="NCBI Taxonomy" id="2498619"/>
    <lineage>
        <taxon>Eukaryota</taxon>
        <taxon>Fungi</taxon>
        <taxon>Dikarya</taxon>
        <taxon>Basidiomycota</taxon>
        <taxon>Agaricomycotina</taxon>
        <taxon>Agaricomycetes</taxon>
        <taxon>Polyporales</taxon>
        <taxon>Polyporaceae</taxon>
        <taxon>Lentinus</taxon>
    </lineage>
</organism>
<accession>A0A371CYH1</accession>
<gene>
    <name evidence="2" type="ORF">OH76DRAFT_1420820</name>
</gene>
<name>A0A371CYH1_9APHY</name>
<reference evidence="2 3" key="1">
    <citation type="journal article" date="2018" name="Biotechnol. Biofuels">
        <title>Integrative visual omics of the white-rot fungus Polyporus brumalis exposes the biotechnological potential of its oxidative enzymes for delignifying raw plant biomass.</title>
        <authorList>
            <person name="Miyauchi S."/>
            <person name="Rancon A."/>
            <person name="Drula E."/>
            <person name="Hage H."/>
            <person name="Chaduli D."/>
            <person name="Favel A."/>
            <person name="Grisel S."/>
            <person name="Henrissat B."/>
            <person name="Herpoel-Gimbert I."/>
            <person name="Ruiz-Duenas F.J."/>
            <person name="Chevret D."/>
            <person name="Hainaut M."/>
            <person name="Lin J."/>
            <person name="Wang M."/>
            <person name="Pangilinan J."/>
            <person name="Lipzen A."/>
            <person name="Lesage-Meessen L."/>
            <person name="Navarro D."/>
            <person name="Riley R."/>
            <person name="Grigoriev I.V."/>
            <person name="Zhou S."/>
            <person name="Raouche S."/>
            <person name="Rosso M.N."/>
        </authorList>
    </citation>
    <scope>NUCLEOTIDE SEQUENCE [LARGE SCALE GENOMIC DNA]</scope>
    <source>
        <strain evidence="2 3">BRFM 1820</strain>
    </source>
</reference>
<evidence type="ECO:0000313" key="3">
    <source>
        <dbReference type="Proteomes" id="UP000256964"/>
    </source>
</evidence>
<keyword evidence="1" id="KW-0732">Signal</keyword>
<protein>
    <submittedName>
        <fullName evidence="2">Uncharacterized protein</fullName>
    </submittedName>
</protein>